<sequence length="559" mass="61178">MQMQLFLTLAVNPSSLYASESNPTRNRQPPRSRRIISVARLENSKFSPLRHQQRNRKSATPHSPSAVGSRQRHSSPRFHSPMKASAAAASPPPPPPRGWLSGLVSGAGRLLAAILDPESSASDTTSSSPESSQSPPRRDQATAGHGIGKCFPSDSHQLNLSGKEIVLKDSGEGSLAIVSEVHPKDAVKQLLMQETYSWSECDALIKIIQERVVDSDDEPAAILPIAWHANTQLHPVAHSSNPNTTAVPAVSNPACRLEFDNIVEKEWLKKSSAVAENRCTNSHDQIQHAMKRSYSNTGDTIEESRRIRPKRNRSNSLRNQGASSKEAATNASSARREFPEGFRTLFKDNPLLGTNNLTFSDLVSKGLFDDEPSVAAAAEHFTSTSCQADWDKRGSGMSYPYSSQNQMEMSRVKAELIDEPVALETDMTNMVQKNDKLIVRNGSCSVPNKTVFQGDIEAAPSSPMGLQTEKSSRNCTRGFNLQNIPTKRRSPASRNLPSNNGNGKTVRSWNGPPRQSNSAAGQESEMGRVKAKRPVGRPRKVRRSQKANDTIVMGTRDYS</sequence>
<feature type="region of interest" description="Disordered" evidence="1">
    <location>
        <begin position="457"/>
        <end position="559"/>
    </location>
</feature>
<evidence type="ECO:0000313" key="2">
    <source>
        <dbReference type="EMBL" id="ACN29056.1"/>
    </source>
</evidence>
<feature type="compositionally biased region" description="Basic residues" evidence="1">
    <location>
        <begin position="529"/>
        <end position="545"/>
    </location>
</feature>
<dbReference type="AlphaFoldDB" id="C0P7U0"/>
<feature type="compositionally biased region" description="Polar residues" evidence="1">
    <location>
        <begin position="314"/>
        <end position="333"/>
    </location>
</feature>
<feature type="compositionally biased region" description="Polar residues" evidence="1">
    <location>
        <begin position="492"/>
        <end position="521"/>
    </location>
</feature>
<name>C0P7U0_MAIZE</name>
<feature type="region of interest" description="Disordered" evidence="1">
    <location>
        <begin position="118"/>
        <end position="155"/>
    </location>
</feature>
<feature type="compositionally biased region" description="Polar residues" evidence="1">
    <location>
        <begin position="464"/>
        <end position="485"/>
    </location>
</feature>
<dbReference type="PANTHER" id="PTHR33416">
    <property type="entry name" value="NUCLEAR PORE COMPLEX PROTEIN NUP1"/>
    <property type="match status" value="1"/>
</dbReference>
<proteinExistence type="evidence at transcript level"/>
<organism evidence="2">
    <name type="scientific">Zea mays</name>
    <name type="common">Maize</name>
    <dbReference type="NCBI Taxonomy" id="4577"/>
    <lineage>
        <taxon>Eukaryota</taxon>
        <taxon>Viridiplantae</taxon>
        <taxon>Streptophyta</taxon>
        <taxon>Embryophyta</taxon>
        <taxon>Tracheophyta</taxon>
        <taxon>Spermatophyta</taxon>
        <taxon>Magnoliopsida</taxon>
        <taxon>Liliopsida</taxon>
        <taxon>Poales</taxon>
        <taxon>Poaceae</taxon>
        <taxon>PACMAD clade</taxon>
        <taxon>Panicoideae</taxon>
        <taxon>Andropogonodae</taxon>
        <taxon>Andropogoneae</taxon>
        <taxon>Tripsacinae</taxon>
        <taxon>Zea</taxon>
    </lineage>
</organism>
<feature type="compositionally biased region" description="Low complexity" evidence="1">
    <location>
        <begin position="118"/>
        <end position="135"/>
    </location>
</feature>
<dbReference type="ExpressionAtlas" id="C0P7U0">
    <property type="expression patterns" value="baseline"/>
</dbReference>
<accession>C0P7U0</accession>
<dbReference type="EMBL" id="BT064359">
    <property type="protein sequence ID" value="ACN29056.1"/>
    <property type="molecule type" value="mRNA"/>
</dbReference>
<dbReference type="KEGG" id="zma:100382443"/>
<dbReference type="PANTHER" id="PTHR33416:SF14">
    <property type="entry name" value="OS06G0658500 PROTEIN"/>
    <property type="match status" value="1"/>
</dbReference>
<evidence type="ECO:0000256" key="1">
    <source>
        <dbReference type="SAM" id="MobiDB-lite"/>
    </source>
</evidence>
<dbReference type="GeneID" id="100382443"/>
<reference evidence="2" key="1">
    <citation type="journal article" date="2009" name="PLoS Genet.">
        <title>Sequencing, mapping, and analysis of 27,455 maize full-length cDNAs.</title>
        <authorList>
            <person name="Soderlund C."/>
            <person name="Descour A."/>
            <person name="Kudrna D."/>
            <person name="Bomhoff M."/>
            <person name="Boyd L."/>
            <person name="Currie J."/>
            <person name="Angelova A."/>
            <person name="Collura K."/>
            <person name="Wissotski M."/>
            <person name="Ashley E."/>
            <person name="Morrow D."/>
            <person name="Fernandes J."/>
            <person name="Walbot V."/>
            <person name="Yu Y."/>
        </authorList>
    </citation>
    <scope>NUCLEOTIDE SEQUENCE</scope>
    <source>
        <strain evidence="2">B73</strain>
    </source>
</reference>
<protein>
    <submittedName>
        <fullName evidence="2">Uncharacterized protein</fullName>
    </submittedName>
</protein>
<feature type="region of interest" description="Disordered" evidence="1">
    <location>
        <begin position="38"/>
        <end position="102"/>
    </location>
</feature>
<dbReference type="OrthoDB" id="666185at2759"/>
<feature type="region of interest" description="Disordered" evidence="1">
    <location>
        <begin position="287"/>
        <end position="336"/>
    </location>
</feature>
<dbReference type="RefSeq" id="NP_001168656.1">
    <property type="nucleotide sequence ID" value="NM_001175185.1"/>
</dbReference>